<keyword evidence="1 4" id="KW-0420">Kringle</keyword>
<name>A0A087VYK7_ECHMU</name>
<evidence type="ECO:0000256" key="1">
    <source>
        <dbReference type="ARBA" id="ARBA00022572"/>
    </source>
</evidence>
<feature type="domain" description="EGF-like" evidence="7">
    <location>
        <begin position="1951"/>
        <end position="1995"/>
    </location>
</feature>
<dbReference type="OrthoDB" id="5917794at2759"/>
<dbReference type="PROSITE" id="PS50070">
    <property type="entry name" value="KRINGLE_2"/>
    <property type="match status" value="2"/>
</dbReference>
<keyword evidence="10" id="KW-1185">Reference proteome</keyword>
<evidence type="ECO:0000256" key="6">
    <source>
        <dbReference type="SAM" id="Phobius"/>
    </source>
</evidence>
<feature type="domain" description="Kringle" evidence="8">
    <location>
        <begin position="89"/>
        <end position="165"/>
    </location>
</feature>
<comment type="caution">
    <text evidence="3">Lacks conserved residue(s) required for the propagation of feature annotation.</text>
</comment>
<feature type="disulfide bond" evidence="3">
    <location>
        <begin position="1955"/>
        <end position="1965"/>
    </location>
</feature>
<dbReference type="PROSITE" id="PS50026">
    <property type="entry name" value="EGF_3"/>
    <property type="match status" value="1"/>
</dbReference>
<dbReference type="PROSITE" id="PS00021">
    <property type="entry name" value="KRINGLE_1"/>
    <property type="match status" value="1"/>
</dbReference>
<dbReference type="PANTHER" id="PTHR19324:SF33">
    <property type="entry name" value="MUCIN-5AC"/>
    <property type="match status" value="1"/>
</dbReference>
<feature type="disulfide bond" evidence="4">
    <location>
        <begin position="111"/>
        <end position="150"/>
    </location>
</feature>
<gene>
    <name evidence="9" type="ORF">EmuJ_000096600</name>
</gene>
<organism evidence="9 10">
    <name type="scientific">Echinococcus multilocularis</name>
    <name type="common">Fox tapeworm</name>
    <dbReference type="NCBI Taxonomy" id="6211"/>
    <lineage>
        <taxon>Eukaryota</taxon>
        <taxon>Metazoa</taxon>
        <taxon>Spiralia</taxon>
        <taxon>Lophotrochozoa</taxon>
        <taxon>Platyhelminthes</taxon>
        <taxon>Cestoda</taxon>
        <taxon>Eucestoda</taxon>
        <taxon>Cyclophyllidea</taxon>
        <taxon>Taeniidae</taxon>
        <taxon>Echinococcus</taxon>
    </lineage>
</organism>
<sequence>MYKRPPLLPSTFLTTQTTMRIDDTTQAHSYWLVNKHAECTHTNTHRHDGSSVRSGLFILSPHAMSLLKLGFLLLLAWPFLGVGQPSTMDCYTQSGPPYNGTLNHTATGEPCLPWSEFTHLHLRSSWNASVLQEQSNYCRNPDDDPRGPWCMVTRAKYGTCAVPHCEHLIDCYEGVGEDYLGDANIAEGGQICVPWVDVIRVSVLKPGTPYLVIVNYTSPTNRTPVSSFALSVVNFRSCRNPEGRMAKPWCYVSTVSYTGNSINSYHTTVGYRRAPCKVDMCDHSSHIGLPLDFGDECPPGFLTQVGKTTSPQGEISTVYCVLSAKGLRNTEKGRFRSFCMFLLNQNRETCPKGFDMKRTFMRTKLKAKGKFSMFRQEGFTSIWLSLCCTNGSHAELRTKFPRSSVAYKSTHPRSNPLTPWIHGESHGSLSQPIEDAMLNDSPTTSVSRDTPLFFSIERCPPVNGTRRKIFTMGTYRPSNLTATLLDYGYYTLMCAYYEYEEPPPPPLTQPNKTLIPSILVEGKTCPPHFSPAPNTKAHHMFYYLRAAFILCKPDGIYRHDAIDKLLPDGNQCFISHTPRELVSRSEGNNEEELGGTPDDEEEQEGEDGYETPLKRYYCPSGYDKTELRWAGGNASAHGFESVTMYFCCRRGATLASNGSPISPATDRTDSSSGPTPTFPLPYYLRSVPTFAILILSGSCPDYSDRGTKLTADFRPTMQSESYLTLELIGQNNPVDFVESMSGVRGVLALCKYSQPRDEIGILAPQGFCRGVGERPVPTVHTLHDAGTTCAVNVTNIVFPTGSYCFYRTAKVCPPGLPELQTSVFEGLVRSFLLQTMFLPSPALNDEKELCCQSEESLGAIDLPLNITASFALPALQASCQSFVGFTVDQTKGFCEYTPITEQPESIVVWPRRVFPSNLRGKTEIVLTCSDNWALNSVSRARNFMMRHRRLWLIPTPMQDFSSNDAMELCYNEVRGTEVPTRTEHGYLNYCLVVFATCPNEDFEVVSAFPYQQYIVCCVKQPSHLQNTPTTFQRVSTWPEHVRAIVTLGRKSAGDEEKVKDLAAPTELHRDLKQPETDEGCPEFQQYSLIRRFVKMWRPKRYKTLIARPSIHHLLNVTAGTNDSKEAFGRRTGMWLQDGLLHAIFCEYQTNRPAEPNTGVSWPIDNYAIPQPVTGCPPDFTSTTFIHLQGRNGFHYSQPIHLAGDFIAHSRAVKLSYCHREIESSPSQWNKKHTTSLPPGHYCVLLVGRRCPAGFTAGSLSVFEGLLKPNETEEGVDPATIDISDLPMGAEVSTHNAPRIFRDKVEKADTGLSFDRVTYMFCCRADSPSALIPITGFPNDTGPFYLYRAGETCQEIAGLRATEEYICMDAPEFLVGTVHSYAFQMEVVDKTYHIEGFTPTLSMSTDHCNVKINLCYYESTVPESKPTPEVEQNNGTAWPAGSYSLLTTIREDGRLACPPGFNLAIRYNIRSDVIANTFFRPMSFAEYFTQKPSATDEVFGLGNETSMPTLHTCERNASDVPEAYNLTSFPDWPPGNYCVLMDLHKRTCPQGLHRFTRQLAELCCHMASSAPTPPVKLPFIGDFFLMGAFDEPELACLPIENTHVEKYVILLFSSVDPHIHSLCHYLPLEWLKTRRSWPPGEYLLPIGKRGQSIHALNANDSELSSTTFKFACPVGFHRILHEYSTHEEEFDIESGGESALGSTVMLHFCQRNNKSSSETIISWPKGDYCVIVNGAICPPEMHASNELVMRIPRSYLRAIHNATDYGEIIEGQSITMPSDSRSVTYYSVCCREDKQLLVDLPGFSGGMYLPAGSSLCSSIPGTFIEHEQVTTYLDPTLLDPYLVEGSDDEEGIQRRQRQRQRWMPPPFEEPGVMTLCYYHQMQKVVTSNSSTEDRDMMHELLEPGSTALSLWLAGECGCAENAICRPFKRFSCKCKKGYFGDGVRVCRQITPLTDYCANLCHVHAECKTRRKHSFISRTKEETSCVCEPGFVGDGFSCLPQCSAHTCQPFSRCKIRKGVPTCICVPGTIEDGEKCHFDIYSSLQAEKDLPQYMLQHLGCFNDEVFKSLVLQQPKRFFILFAPPELLKTCDEISSHIVMLWSEGEYRKFIDSPISHLISLNGTLITVNNTVTLLVNDMEVEEKPILFTNGRIYYTSATFKYIPAPHPKVVSVTAIVVSLLLILLILLLIGIVFLRRRRPDLTLLNLRRPHFRQIAERPQASWRGSKGVLLASDDTAE</sequence>
<evidence type="ECO:0000313" key="10">
    <source>
        <dbReference type="Proteomes" id="UP000017246"/>
    </source>
</evidence>
<feature type="transmembrane region" description="Helical" evidence="6">
    <location>
        <begin position="2166"/>
        <end position="2191"/>
    </location>
</feature>
<keyword evidence="2 3" id="KW-1015">Disulfide bond</keyword>
<dbReference type="Proteomes" id="UP000017246">
    <property type="component" value="Unassembled WGS sequence"/>
</dbReference>
<dbReference type="InterPro" id="IPR031569">
    <property type="entry name" value="ApeC"/>
</dbReference>
<keyword evidence="6" id="KW-0812">Transmembrane</keyword>
<dbReference type="InterPro" id="IPR018056">
    <property type="entry name" value="Kringle_CS"/>
</dbReference>
<accession>A0A087VYK7</accession>
<feature type="region of interest" description="Disordered" evidence="5">
    <location>
        <begin position="578"/>
        <end position="612"/>
    </location>
</feature>
<dbReference type="InterPro" id="IPR000001">
    <property type="entry name" value="Kringle"/>
</dbReference>
<dbReference type="OMA" id="INLCYYE"/>
<dbReference type="SMART" id="SM00181">
    <property type="entry name" value="EGF"/>
    <property type="match status" value="3"/>
</dbReference>
<dbReference type="Pfam" id="PF16977">
    <property type="entry name" value="ApeC"/>
    <property type="match status" value="2"/>
</dbReference>
<dbReference type="PRINTS" id="PR00018">
    <property type="entry name" value="KRINGLE"/>
</dbReference>
<dbReference type="Pfam" id="PF24148">
    <property type="entry name" value="ApeC_platyh"/>
    <property type="match status" value="1"/>
</dbReference>
<dbReference type="PROSITE" id="PS01186">
    <property type="entry name" value="EGF_2"/>
    <property type="match status" value="1"/>
</dbReference>
<protein>
    <submittedName>
        <fullName evidence="9">Tissue type plasminogen activator</fullName>
    </submittedName>
</protein>
<keyword evidence="6" id="KW-1133">Transmembrane helix</keyword>
<evidence type="ECO:0000256" key="4">
    <source>
        <dbReference type="PROSITE-ProRule" id="PRU00121"/>
    </source>
</evidence>
<feature type="domain" description="Kringle" evidence="8">
    <location>
        <begin position="170"/>
        <end position="281"/>
    </location>
</feature>
<reference evidence="9" key="2">
    <citation type="submission" date="2015-11" db="EMBL/GenBank/DDBJ databases">
        <authorList>
            <person name="Zhang Y."/>
            <person name="Guo Z."/>
        </authorList>
    </citation>
    <scope>NUCLEOTIDE SEQUENCE</scope>
</reference>
<dbReference type="PANTHER" id="PTHR19324">
    <property type="entry name" value="PERFORIN-LIKE PROTEIN 1"/>
    <property type="match status" value="1"/>
</dbReference>
<keyword evidence="6" id="KW-0472">Membrane</keyword>
<dbReference type="InterPro" id="IPR056359">
    <property type="entry name" value="ApeC_platyh"/>
</dbReference>
<keyword evidence="3" id="KW-0245">EGF-like domain</keyword>
<dbReference type="Gene3D" id="2.40.20.10">
    <property type="entry name" value="Plasminogen Kringle 4"/>
    <property type="match status" value="2"/>
</dbReference>
<reference evidence="9" key="1">
    <citation type="journal article" date="2013" name="Nature">
        <title>The genomes of four tapeworm species reveal adaptations to parasitism.</title>
        <authorList>
            <person name="Tsai I.J."/>
            <person name="Zarowiecki M."/>
            <person name="Holroyd N."/>
            <person name="Garciarrubio A."/>
            <person name="Sanchez-Flores A."/>
            <person name="Brooks K.L."/>
            <person name="Tracey A."/>
            <person name="Bobes R.J."/>
            <person name="Fragoso G."/>
            <person name="Sciutto E."/>
            <person name="Aslett M."/>
            <person name="Beasley H."/>
            <person name="Bennett H.M."/>
            <person name="Cai J."/>
            <person name="Camicia F."/>
            <person name="Clark R."/>
            <person name="Cucher M."/>
            <person name="De Silva N."/>
            <person name="Day T.A."/>
            <person name="Deplazes P."/>
            <person name="Estrada K."/>
            <person name="Fernandez C."/>
            <person name="Holland P.W."/>
            <person name="Hou J."/>
            <person name="Hu S."/>
            <person name="Huckvale T."/>
            <person name="Hung S.S."/>
            <person name="Kamenetzky L."/>
            <person name="Keane J.A."/>
            <person name="Kiss F."/>
            <person name="Koziol U."/>
            <person name="Lambert O."/>
            <person name="Liu K."/>
            <person name="Luo X."/>
            <person name="Luo Y."/>
            <person name="Macchiaroli N."/>
            <person name="Nichol S."/>
            <person name="Paps J."/>
            <person name="Parkinson J."/>
            <person name="Pouchkina-Stantcheva N."/>
            <person name="Riddiford N."/>
            <person name="Rosenzvit M."/>
            <person name="Salinas G."/>
            <person name="Wasmuth J.D."/>
            <person name="Zamanian M."/>
            <person name="Zheng Y."/>
            <person name="Cai X."/>
            <person name="Soberon X."/>
            <person name="Olson P.D."/>
            <person name="Laclette J.P."/>
            <person name="Brehm K."/>
            <person name="Berriman M."/>
            <person name="Garciarrubio A."/>
            <person name="Bobes R.J."/>
            <person name="Fragoso G."/>
            <person name="Sanchez-Flores A."/>
            <person name="Estrada K."/>
            <person name="Cevallos M.A."/>
            <person name="Morett E."/>
            <person name="Gonzalez V."/>
            <person name="Portillo T."/>
            <person name="Ochoa-Leyva A."/>
            <person name="Jose M.V."/>
            <person name="Sciutto E."/>
            <person name="Landa A."/>
            <person name="Jimenez L."/>
            <person name="Valdes V."/>
            <person name="Carrero J.C."/>
            <person name="Larralde C."/>
            <person name="Morales-Montor J."/>
            <person name="Limon-Lason J."/>
            <person name="Soberon X."/>
            <person name="Laclette J.P."/>
        </authorList>
    </citation>
    <scope>NUCLEOTIDE SEQUENCE [LARGE SCALE GENOMIC DNA]</scope>
</reference>
<dbReference type="InterPro" id="IPR013806">
    <property type="entry name" value="Kringle-like"/>
</dbReference>
<evidence type="ECO:0000259" key="7">
    <source>
        <dbReference type="PROSITE" id="PS50026"/>
    </source>
</evidence>
<dbReference type="Pfam" id="PF00051">
    <property type="entry name" value="Kringle"/>
    <property type="match status" value="1"/>
</dbReference>
<evidence type="ECO:0000256" key="2">
    <source>
        <dbReference type="ARBA" id="ARBA00023157"/>
    </source>
</evidence>
<evidence type="ECO:0000313" key="9">
    <source>
        <dbReference type="EMBL" id="CDI97201.1"/>
    </source>
</evidence>
<evidence type="ECO:0000256" key="3">
    <source>
        <dbReference type="PROSITE-ProRule" id="PRU00076"/>
    </source>
</evidence>
<evidence type="ECO:0000259" key="8">
    <source>
        <dbReference type="PROSITE" id="PS50070"/>
    </source>
</evidence>
<dbReference type="InterPro" id="IPR038178">
    <property type="entry name" value="Kringle_sf"/>
</dbReference>
<proteinExistence type="predicted"/>
<dbReference type="STRING" id="6211.A0A087VYK7"/>
<dbReference type="EMBL" id="LN902848">
    <property type="protein sequence ID" value="CDI97201.1"/>
    <property type="molecule type" value="Genomic_DNA"/>
</dbReference>
<dbReference type="Gene3D" id="2.10.25.10">
    <property type="entry name" value="Laminin"/>
    <property type="match status" value="1"/>
</dbReference>
<dbReference type="CDD" id="cd00108">
    <property type="entry name" value="KR"/>
    <property type="match status" value="1"/>
</dbReference>
<evidence type="ECO:0000256" key="5">
    <source>
        <dbReference type="SAM" id="MobiDB-lite"/>
    </source>
</evidence>
<dbReference type="SMART" id="SM00130">
    <property type="entry name" value="KR"/>
    <property type="match status" value="1"/>
</dbReference>
<dbReference type="SUPFAM" id="SSF57440">
    <property type="entry name" value="Kringle-like"/>
    <property type="match status" value="2"/>
</dbReference>
<dbReference type="InterPro" id="IPR000742">
    <property type="entry name" value="EGF"/>
</dbReference>
<dbReference type="eggNOG" id="KOG1214">
    <property type="taxonomic scope" value="Eukaryota"/>
</dbReference>
<feature type="compositionally biased region" description="Acidic residues" evidence="5">
    <location>
        <begin position="588"/>
        <end position="609"/>
    </location>
</feature>